<sequence length="539" mass="58981">MTSGFWGAFVKKTRRGEEGAVEGFAALDRNRVEFVVVAAAFLWISWVYVSATYAIAATKGLWMDEALAVSTAKLHSFSEISSAIWNGAEFSPPTYHFFLHLFMDLFGETGALLAPRLPSIVAVYIAALCVYALVRPSTDRLVALAAFAFTLDSGLFPYAVQARPYALIAACLAGSLALWSRMEHRRTTMRAVVLWLLLSVSVSLHFYGFVAPMIIGVMEMLWLVTRREWRWRVWAPLLLALPVLAAWLPLGLHLKAYVLLDAMGSGYYGRPTLDLLLDAVFQSLVSEQSGALLALAVLALCGCACLARRFSRRDIATAEDADRADGSNISPIEIMCVALFATPFLIFLFSLCFSSTFAVRYVSAASLFPALFFGCAVRRAPYRRAIGLALLPLAALGIDMRGADFSPGSMASAQPLLAKMKEAPLPIVVDAGMQYIELMAGSDPDLRSQLNFLLAPHSETRSDPTFENQVKRLAAIHSDFRVHEEQAFLAAVPCFYVLFRPEDTTGATLASLMRQGLLDAPLKAEGGIWLFRGGRGCRG</sequence>
<feature type="transmembrane region" description="Helical" evidence="1">
    <location>
        <begin position="332"/>
        <end position="351"/>
    </location>
</feature>
<organism evidence="2 3">
    <name type="scientific">Methylocystis heyeri</name>
    <dbReference type="NCBI Taxonomy" id="391905"/>
    <lineage>
        <taxon>Bacteria</taxon>
        <taxon>Pseudomonadati</taxon>
        <taxon>Pseudomonadota</taxon>
        <taxon>Alphaproteobacteria</taxon>
        <taxon>Hyphomicrobiales</taxon>
        <taxon>Methylocystaceae</taxon>
        <taxon>Methylocystis</taxon>
    </lineage>
</organism>
<evidence type="ECO:0000313" key="3">
    <source>
        <dbReference type="Proteomes" id="UP000309061"/>
    </source>
</evidence>
<dbReference type="KEGG" id="mhey:H2LOC_013755"/>
<gene>
    <name evidence="2" type="ORF">H2LOC_013755</name>
</gene>
<accession>A0A6B8KGB5</accession>
<dbReference type="RefSeq" id="WP_154331671.1">
    <property type="nucleotide sequence ID" value="NZ_CP046052.1"/>
</dbReference>
<feature type="transmembrane region" description="Helical" evidence="1">
    <location>
        <begin position="357"/>
        <end position="377"/>
    </location>
</feature>
<feature type="transmembrane region" description="Helical" evidence="1">
    <location>
        <begin position="192"/>
        <end position="215"/>
    </location>
</feature>
<feature type="transmembrane region" description="Helical" evidence="1">
    <location>
        <begin position="141"/>
        <end position="158"/>
    </location>
</feature>
<feature type="transmembrane region" description="Helical" evidence="1">
    <location>
        <begin position="34"/>
        <end position="56"/>
    </location>
</feature>
<protein>
    <submittedName>
        <fullName evidence="2">Uncharacterized protein</fullName>
    </submittedName>
</protein>
<feature type="transmembrane region" description="Helical" evidence="1">
    <location>
        <begin position="235"/>
        <end position="260"/>
    </location>
</feature>
<keyword evidence="1" id="KW-0472">Membrane</keyword>
<dbReference type="AlphaFoldDB" id="A0A6B8KGB5"/>
<dbReference type="Proteomes" id="UP000309061">
    <property type="component" value="Chromosome"/>
</dbReference>
<keyword evidence="3" id="KW-1185">Reference proteome</keyword>
<feature type="transmembrane region" description="Helical" evidence="1">
    <location>
        <begin position="291"/>
        <end position="311"/>
    </location>
</feature>
<keyword evidence="1" id="KW-1133">Transmembrane helix</keyword>
<name>A0A6B8KGB5_9HYPH</name>
<reference evidence="2 3" key="1">
    <citation type="submission" date="2019-11" db="EMBL/GenBank/DDBJ databases">
        <title>The genome sequence of Methylocystis heyeri.</title>
        <authorList>
            <person name="Oshkin I.Y."/>
            <person name="Miroshnikov K."/>
            <person name="Dedysh S.N."/>
        </authorList>
    </citation>
    <scope>NUCLEOTIDE SEQUENCE [LARGE SCALE GENOMIC DNA]</scope>
    <source>
        <strain evidence="2 3">H2</strain>
    </source>
</reference>
<dbReference type="EMBL" id="CP046052">
    <property type="protein sequence ID" value="QGM46672.1"/>
    <property type="molecule type" value="Genomic_DNA"/>
</dbReference>
<proteinExistence type="predicted"/>
<keyword evidence="1" id="KW-0812">Transmembrane</keyword>
<feature type="transmembrane region" description="Helical" evidence="1">
    <location>
        <begin position="113"/>
        <end position="134"/>
    </location>
</feature>
<dbReference type="OrthoDB" id="7552885at2"/>
<evidence type="ECO:0000313" key="2">
    <source>
        <dbReference type="EMBL" id="QGM46672.1"/>
    </source>
</evidence>
<evidence type="ECO:0000256" key="1">
    <source>
        <dbReference type="SAM" id="Phobius"/>
    </source>
</evidence>